<dbReference type="SUPFAM" id="SSF103473">
    <property type="entry name" value="MFS general substrate transporter"/>
    <property type="match status" value="1"/>
</dbReference>
<dbReference type="OrthoDB" id="3437016at2759"/>
<evidence type="ECO:0000256" key="2">
    <source>
        <dbReference type="ARBA" id="ARBA00022692"/>
    </source>
</evidence>
<feature type="transmembrane region" description="Helical" evidence="6">
    <location>
        <begin position="587"/>
        <end position="610"/>
    </location>
</feature>
<dbReference type="PROSITE" id="PS50850">
    <property type="entry name" value="MFS"/>
    <property type="match status" value="1"/>
</dbReference>
<dbReference type="EMBL" id="KN824286">
    <property type="protein sequence ID" value="KIM29951.1"/>
    <property type="molecule type" value="Genomic_DNA"/>
</dbReference>
<feature type="region of interest" description="Disordered" evidence="5">
    <location>
        <begin position="690"/>
        <end position="710"/>
    </location>
</feature>
<sequence>MSAPIRRFFHGSLAVHSKRCNAELDAYLGLCSPPLCSPDNRKHRTRAAGSTKSLVGRSVVGPSSDFFFAPLHTTLFGLFQETRNVDLTPFMPHGTNSEIPVQDKRAVEEIRPDAEDAEDGDLPRLSLATLVADALSTTPEHKRSSTPLKGEWVVAHKDRATTPNDSNDSNENSNENQNSHDKYLKGRALVLVTIGFLFADFVATLDQSMVATALPKLASEFNALDQLTWVVSAFFLTEAGSILTLGQILTIAPSKWVFTACFVLFKIASLICALAPALNVLIFGRTLQGIAVAGGFISVVTMISQVARIEVRALVFGSFAAVNAVASVAGPMLGGILTDKLSWRWTFYINLPISAVSLLVILIFMPVHEPLPNASLAGKPLIWQWLCLDWVGAVLSLGTTICFVLPLQWANVSRPWNDPVVIALFCTSGVLLALFLLWERRMGERALLPLHLLSRRTQLAGGISAFFIMMSFIVSVYYLPFYYQAKGNTASQAGIAILPYMMATVGGMLMGGFIAGRTGRFWYSWILGPMLAAIGAGLAFTIKYDTPNSHVIGFQIILGLGIGIAYQMPLIAMQAEYANEPELTPQAMSLLLFFQLLGGVFGIAIAGTVFGNRLDAVLQDSLATGRLSPQVLHQVKQSVNVIFELPEDVQRLVVTAYVASLDYAFIVIVPACGLASFFALFAENLNLKEDSKPNSQTGDLDEKKEASEKV</sequence>
<feature type="compositionally biased region" description="Low complexity" evidence="5">
    <location>
        <begin position="164"/>
        <end position="177"/>
    </location>
</feature>
<keyword evidence="9" id="KW-1185">Reference proteome</keyword>
<dbReference type="PANTHER" id="PTHR23501">
    <property type="entry name" value="MAJOR FACILITATOR SUPERFAMILY"/>
    <property type="match status" value="1"/>
</dbReference>
<feature type="transmembrane region" description="Helical" evidence="6">
    <location>
        <begin position="289"/>
        <end position="307"/>
    </location>
</feature>
<keyword evidence="2 6" id="KW-0812">Transmembrane</keyword>
<evidence type="ECO:0000256" key="1">
    <source>
        <dbReference type="ARBA" id="ARBA00004141"/>
    </source>
</evidence>
<dbReference type="STRING" id="933852.A0A0C3BES1"/>
<dbReference type="InterPro" id="IPR020846">
    <property type="entry name" value="MFS_dom"/>
</dbReference>
<dbReference type="PANTHER" id="PTHR23501:SF198">
    <property type="entry name" value="AZOLE RESISTANCE PROTEIN 1-RELATED"/>
    <property type="match status" value="1"/>
</dbReference>
<dbReference type="GO" id="GO:0022857">
    <property type="term" value="F:transmembrane transporter activity"/>
    <property type="evidence" value="ECO:0007669"/>
    <property type="project" value="InterPro"/>
</dbReference>
<feature type="transmembrane region" description="Helical" evidence="6">
    <location>
        <begin position="663"/>
        <end position="682"/>
    </location>
</feature>
<evidence type="ECO:0000313" key="9">
    <source>
        <dbReference type="Proteomes" id="UP000054097"/>
    </source>
</evidence>
<gene>
    <name evidence="8" type="ORF">M408DRAFT_328401</name>
</gene>
<feature type="transmembrane region" description="Helical" evidence="6">
    <location>
        <begin position="522"/>
        <end position="542"/>
    </location>
</feature>
<feature type="region of interest" description="Disordered" evidence="5">
    <location>
        <begin position="136"/>
        <end position="179"/>
    </location>
</feature>
<dbReference type="Pfam" id="PF07690">
    <property type="entry name" value="MFS_1"/>
    <property type="match status" value="1"/>
</dbReference>
<keyword evidence="3 6" id="KW-1133">Transmembrane helix</keyword>
<dbReference type="Gene3D" id="1.20.1250.20">
    <property type="entry name" value="MFS general substrate transporter like domains"/>
    <property type="match status" value="1"/>
</dbReference>
<comment type="subcellular location">
    <subcellularLocation>
        <location evidence="1">Membrane</location>
        <topology evidence="1">Multi-pass membrane protein</topology>
    </subcellularLocation>
</comment>
<feature type="domain" description="Major facilitator superfamily (MFS) profile" evidence="7">
    <location>
        <begin position="192"/>
        <end position="687"/>
    </location>
</feature>
<dbReference type="InterPro" id="IPR011701">
    <property type="entry name" value="MFS"/>
</dbReference>
<dbReference type="Gene3D" id="1.20.1720.10">
    <property type="entry name" value="Multidrug resistance protein D"/>
    <property type="match status" value="1"/>
</dbReference>
<name>A0A0C3BES1_SERVB</name>
<feature type="transmembrane region" description="Helical" evidence="6">
    <location>
        <begin position="386"/>
        <end position="407"/>
    </location>
</feature>
<organism evidence="8 9">
    <name type="scientific">Serendipita vermifera MAFF 305830</name>
    <dbReference type="NCBI Taxonomy" id="933852"/>
    <lineage>
        <taxon>Eukaryota</taxon>
        <taxon>Fungi</taxon>
        <taxon>Dikarya</taxon>
        <taxon>Basidiomycota</taxon>
        <taxon>Agaricomycotina</taxon>
        <taxon>Agaricomycetes</taxon>
        <taxon>Sebacinales</taxon>
        <taxon>Serendipitaceae</taxon>
        <taxon>Serendipita</taxon>
    </lineage>
</organism>
<feature type="transmembrane region" description="Helical" evidence="6">
    <location>
        <begin position="314"/>
        <end position="333"/>
    </location>
</feature>
<feature type="transmembrane region" description="Helical" evidence="6">
    <location>
        <begin position="256"/>
        <end position="283"/>
    </location>
</feature>
<evidence type="ECO:0000313" key="8">
    <source>
        <dbReference type="EMBL" id="KIM29951.1"/>
    </source>
</evidence>
<feature type="transmembrane region" description="Helical" evidence="6">
    <location>
        <begin position="188"/>
        <end position="207"/>
    </location>
</feature>
<dbReference type="PRINTS" id="PR01036">
    <property type="entry name" value="TCRTETB"/>
</dbReference>
<feature type="transmembrane region" description="Helical" evidence="6">
    <location>
        <begin position="345"/>
        <end position="365"/>
    </location>
</feature>
<reference evidence="8 9" key="1">
    <citation type="submission" date="2014-04" db="EMBL/GenBank/DDBJ databases">
        <authorList>
            <consortium name="DOE Joint Genome Institute"/>
            <person name="Kuo A."/>
            <person name="Zuccaro A."/>
            <person name="Kohler A."/>
            <person name="Nagy L.G."/>
            <person name="Floudas D."/>
            <person name="Copeland A."/>
            <person name="Barry K.W."/>
            <person name="Cichocki N."/>
            <person name="Veneault-Fourrey C."/>
            <person name="LaButti K."/>
            <person name="Lindquist E.A."/>
            <person name="Lipzen A."/>
            <person name="Lundell T."/>
            <person name="Morin E."/>
            <person name="Murat C."/>
            <person name="Sun H."/>
            <person name="Tunlid A."/>
            <person name="Henrissat B."/>
            <person name="Grigoriev I.V."/>
            <person name="Hibbett D.S."/>
            <person name="Martin F."/>
            <person name="Nordberg H.P."/>
            <person name="Cantor M.N."/>
            <person name="Hua S.X."/>
        </authorList>
    </citation>
    <scope>NUCLEOTIDE SEQUENCE [LARGE SCALE GENOMIC DNA]</scope>
    <source>
        <strain evidence="8 9">MAFF 305830</strain>
    </source>
</reference>
<dbReference type="InterPro" id="IPR036259">
    <property type="entry name" value="MFS_trans_sf"/>
</dbReference>
<accession>A0A0C3BES1</accession>
<feature type="transmembrane region" description="Helical" evidence="6">
    <location>
        <begin position="493"/>
        <end position="515"/>
    </location>
</feature>
<dbReference type="HOGENOM" id="CLU_000960_22_1_1"/>
<evidence type="ECO:0000256" key="4">
    <source>
        <dbReference type="ARBA" id="ARBA00023136"/>
    </source>
</evidence>
<evidence type="ECO:0000256" key="3">
    <source>
        <dbReference type="ARBA" id="ARBA00022989"/>
    </source>
</evidence>
<feature type="transmembrane region" description="Helical" evidence="6">
    <location>
        <begin position="227"/>
        <end position="249"/>
    </location>
</feature>
<evidence type="ECO:0000256" key="6">
    <source>
        <dbReference type="SAM" id="Phobius"/>
    </source>
</evidence>
<evidence type="ECO:0000256" key="5">
    <source>
        <dbReference type="SAM" id="MobiDB-lite"/>
    </source>
</evidence>
<proteinExistence type="predicted"/>
<dbReference type="Proteomes" id="UP000054097">
    <property type="component" value="Unassembled WGS sequence"/>
</dbReference>
<protein>
    <recommendedName>
        <fullName evidence="7">Major facilitator superfamily (MFS) profile domain-containing protein</fullName>
    </recommendedName>
</protein>
<dbReference type="AlphaFoldDB" id="A0A0C3BES1"/>
<dbReference type="GO" id="GO:0005886">
    <property type="term" value="C:plasma membrane"/>
    <property type="evidence" value="ECO:0007669"/>
    <property type="project" value="TreeGrafter"/>
</dbReference>
<feature type="transmembrane region" description="Helical" evidence="6">
    <location>
        <begin position="459"/>
        <end position="481"/>
    </location>
</feature>
<feature type="compositionally biased region" description="Basic and acidic residues" evidence="5">
    <location>
        <begin position="700"/>
        <end position="710"/>
    </location>
</feature>
<evidence type="ECO:0000259" key="7">
    <source>
        <dbReference type="PROSITE" id="PS50850"/>
    </source>
</evidence>
<feature type="transmembrane region" description="Helical" evidence="6">
    <location>
        <begin position="548"/>
        <end position="566"/>
    </location>
</feature>
<reference evidence="9" key="2">
    <citation type="submission" date="2015-01" db="EMBL/GenBank/DDBJ databases">
        <title>Evolutionary Origins and Diversification of the Mycorrhizal Mutualists.</title>
        <authorList>
            <consortium name="DOE Joint Genome Institute"/>
            <consortium name="Mycorrhizal Genomics Consortium"/>
            <person name="Kohler A."/>
            <person name="Kuo A."/>
            <person name="Nagy L.G."/>
            <person name="Floudas D."/>
            <person name="Copeland A."/>
            <person name="Barry K.W."/>
            <person name="Cichocki N."/>
            <person name="Veneault-Fourrey C."/>
            <person name="LaButti K."/>
            <person name="Lindquist E.A."/>
            <person name="Lipzen A."/>
            <person name="Lundell T."/>
            <person name="Morin E."/>
            <person name="Murat C."/>
            <person name="Riley R."/>
            <person name="Ohm R."/>
            <person name="Sun H."/>
            <person name="Tunlid A."/>
            <person name="Henrissat B."/>
            <person name="Grigoriev I.V."/>
            <person name="Hibbett D.S."/>
            <person name="Martin F."/>
        </authorList>
    </citation>
    <scope>NUCLEOTIDE SEQUENCE [LARGE SCALE GENOMIC DNA]</scope>
    <source>
        <strain evidence="9">MAFF 305830</strain>
    </source>
</reference>
<feature type="transmembrane region" description="Helical" evidence="6">
    <location>
        <begin position="419"/>
        <end position="438"/>
    </location>
</feature>
<keyword evidence="4 6" id="KW-0472">Membrane</keyword>